<keyword evidence="3" id="KW-1185">Reference proteome</keyword>
<dbReference type="EMBL" id="KL367490">
    <property type="protein sequence ID" value="KFD70080.1"/>
    <property type="molecule type" value="Genomic_DNA"/>
</dbReference>
<evidence type="ECO:0000313" key="1">
    <source>
        <dbReference type="EMBL" id="KFD56975.1"/>
    </source>
</evidence>
<dbReference type="Proteomes" id="UP000030764">
    <property type="component" value="Unassembled WGS sequence"/>
</dbReference>
<sequence>MSLRFSLKAGTVHRLTIQEHYPYFCLSGGLRPHDCFQKHTIKLHAMREADYARSSLPANQRARNWPIRIGGADYPDLGKH</sequence>
<proteinExistence type="predicted"/>
<gene>
    <name evidence="1" type="ORF">M513_02232</name>
    <name evidence="2" type="ORF">M514_02232</name>
</gene>
<name>A0A085MIC9_9BILA</name>
<dbReference type="EMBL" id="KL363191">
    <property type="protein sequence ID" value="KFD56975.1"/>
    <property type="molecule type" value="Genomic_DNA"/>
</dbReference>
<protein>
    <submittedName>
        <fullName evidence="1">Uncharacterized protein</fullName>
    </submittedName>
</protein>
<evidence type="ECO:0000313" key="2">
    <source>
        <dbReference type="EMBL" id="KFD70080.1"/>
    </source>
</evidence>
<dbReference type="AlphaFoldDB" id="A0A085MIC9"/>
<reference evidence="1 3" key="1">
    <citation type="journal article" date="2014" name="Nat. Genet.">
        <title>Genome and transcriptome of the porcine whipworm Trichuris suis.</title>
        <authorList>
            <person name="Jex A.R."/>
            <person name="Nejsum P."/>
            <person name="Schwarz E.M."/>
            <person name="Hu L."/>
            <person name="Young N.D."/>
            <person name="Hall R.S."/>
            <person name="Korhonen P.K."/>
            <person name="Liao S."/>
            <person name="Thamsborg S."/>
            <person name="Xia J."/>
            <person name="Xu P."/>
            <person name="Wang S."/>
            <person name="Scheerlinck J.P."/>
            <person name="Hofmann A."/>
            <person name="Sternberg P.W."/>
            <person name="Wang J."/>
            <person name="Gasser R.B."/>
        </authorList>
    </citation>
    <scope>NUCLEOTIDE SEQUENCE [LARGE SCALE GENOMIC DNA]</scope>
    <source>
        <strain evidence="2">DCEP-RM93F</strain>
        <strain evidence="1">DCEP-RM93M</strain>
    </source>
</reference>
<accession>A0A085MIC9</accession>
<evidence type="ECO:0000313" key="3">
    <source>
        <dbReference type="Proteomes" id="UP000030764"/>
    </source>
</evidence>
<organism evidence="1 3">
    <name type="scientific">Trichuris suis</name>
    <name type="common">pig whipworm</name>
    <dbReference type="NCBI Taxonomy" id="68888"/>
    <lineage>
        <taxon>Eukaryota</taxon>
        <taxon>Metazoa</taxon>
        <taxon>Ecdysozoa</taxon>
        <taxon>Nematoda</taxon>
        <taxon>Enoplea</taxon>
        <taxon>Dorylaimia</taxon>
        <taxon>Trichinellida</taxon>
        <taxon>Trichuridae</taxon>
        <taxon>Trichuris</taxon>
    </lineage>
</organism>
<dbReference type="Proteomes" id="UP000030758">
    <property type="component" value="Unassembled WGS sequence"/>
</dbReference>